<sequence>MLVLYIFFINLLPCKKNLQFIVKSTTIQWFTLKANIFFRSEFSDVSGLAKVRQVVTGACRKCGYPGHLPFQYCCFFFSLLRRSVKVRKLDKEHRKKESKKKKKNKNKKEKKKHKKIKSHRKRR</sequence>
<feature type="compositionally biased region" description="Basic residues" evidence="1">
    <location>
        <begin position="93"/>
        <end position="123"/>
    </location>
</feature>
<dbReference type="OrthoDB" id="5984709at2759"/>
<dbReference type="STRING" id="334426.A0A0R3PF06"/>
<keyword evidence="3" id="KW-1185">Reference proteome</keyword>
<dbReference type="WBParaSite" id="ACOC_0000270701-mRNA-1">
    <property type="protein sequence ID" value="ACOC_0000270701-mRNA-1"/>
    <property type="gene ID" value="ACOC_0000270701"/>
</dbReference>
<reference evidence="2 3" key="2">
    <citation type="submission" date="2018-11" db="EMBL/GenBank/DDBJ databases">
        <authorList>
            <consortium name="Pathogen Informatics"/>
        </authorList>
    </citation>
    <scope>NUCLEOTIDE SEQUENCE [LARGE SCALE GENOMIC DNA]</scope>
    <source>
        <strain evidence="2 3">Costa Rica</strain>
    </source>
</reference>
<dbReference type="AlphaFoldDB" id="A0A0R3PF06"/>
<evidence type="ECO:0000313" key="4">
    <source>
        <dbReference type="WBParaSite" id="ACOC_0000270701-mRNA-1"/>
    </source>
</evidence>
<dbReference type="OMA" id="TTIQWFT"/>
<dbReference type="EMBL" id="UYYA01000596">
    <property type="protein sequence ID" value="VDM54293.1"/>
    <property type="molecule type" value="Genomic_DNA"/>
</dbReference>
<name>A0A0R3PF06_ANGCS</name>
<organism evidence="4">
    <name type="scientific">Angiostrongylus costaricensis</name>
    <name type="common">Nematode worm</name>
    <dbReference type="NCBI Taxonomy" id="334426"/>
    <lineage>
        <taxon>Eukaryota</taxon>
        <taxon>Metazoa</taxon>
        <taxon>Ecdysozoa</taxon>
        <taxon>Nematoda</taxon>
        <taxon>Chromadorea</taxon>
        <taxon>Rhabditida</taxon>
        <taxon>Rhabditina</taxon>
        <taxon>Rhabditomorpha</taxon>
        <taxon>Strongyloidea</taxon>
        <taxon>Metastrongylidae</taxon>
        <taxon>Angiostrongylus</taxon>
    </lineage>
</organism>
<evidence type="ECO:0000256" key="1">
    <source>
        <dbReference type="SAM" id="MobiDB-lite"/>
    </source>
</evidence>
<accession>A0A0R3PF06</accession>
<protein>
    <submittedName>
        <fullName evidence="4">Secreted protein</fullName>
    </submittedName>
</protein>
<evidence type="ECO:0000313" key="2">
    <source>
        <dbReference type="EMBL" id="VDM54293.1"/>
    </source>
</evidence>
<dbReference type="Proteomes" id="UP000267027">
    <property type="component" value="Unassembled WGS sequence"/>
</dbReference>
<evidence type="ECO:0000313" key="3">
    <source>
        <dbReference type="Proteomes" id="UP000267027"/>
    </source>
</evidence>
<proteinExistence type="predicted"/>
<gene>
    <name evidence="2" type="ORF">ACOC_LOCUS2708</name>
</gene>
<reference evidence="4" key="1">
    <citation type="submission" date="2017-02" db="UniProtKB">
        <authorList>
            <consortium name="WormBaseParasite"/>
        </authorList>
    </citation>
    <scope>IDENTIFICATION</scope>
</reference>
<feature type="region of interest" description="Disordered" evidence="1">
    <location>
        <begin position="89"/>
        <end position="123"/>
    </location>
</feature>